<evidence type="ECO:0000256" key="1">
    <source>
        <dbReference type="SAM" id="SignalP"/>
    </source>
</evidence>
<dbReference type="Proteomes" id="UP000077266">
    <property type="component" value="Unassembled WGS sequence"/>
</dbReference>
<feature type="chain" id="PRO_5007877683" description="Secreted protein" evidence="1">
    <location>
        <begin position="21"/>
        <end position="147"/>
    </location>
</feature>
<name>A0A166N7S3_EXIGL</name>
<evidence type="ECO:0000313" key="3">
    <source>
        <dbReference type="Proteomes" id="UP000077266"/>
    </source>
</evidence>
<feature type="signal peptide" evidence="1">
    <location>
        <begin position="1"/>
        <end position="20"/>
    </location>
</feature>
<accession>A0A166N7S3</accession>
<dbReference type="AlphaFoldDB" id="A0A166N7S3"/>
<sequence>MVSWQLQMSCFLHLLQLFTRHQHSTPLARHSIKCITSHARARTLTFSCTTYAQPSPSPPSYLFLRCIPRRSSSWSWSAPCSRALLDGAQHTRTRLAMYCCNDNALVHVPSMPISSPFPFRHAHTSTLRAVVLSVFPRPVFPLRSLRL</sequence>
<evidence type="ECO:0000313" key="2">
    <source>
        <dbReference type="EMBL" id="KZV78852.1"/>
    </source>
</evidence>
<keyword evidence="1" id="KW-0732">Signal</keyword>
<dbReference type="EMBL" id="KV426742">
    <property type="protein sequence ID" value="KZV78852.1"/>
    <property type="molecule type" value="Genomic_DNA"/>
</dbReference>
<gene>
    <name evidence="2" type="ORF">EXIGLDRAFT_499541</name>
</gene>
<keyword evidence="3" id="KW-1185">Reference proteome</keyword>
<organism evidence="2 3">
    <name type="scientific">Exidia glandulosa HHB12029</name>
    <dbReference type="NCBI Taxonomy" id="1314781"/>
    <lineage>
        <taxon>Eukaryota</taxon>
        <taxon>Fungi</taxon>
        <taxon>Dikarya</taxon>
        <taxon>Basidiomycota</taxon>
        <taxon>Agaricomycotina</taxon>
        <taxon>Agaricomycetes</taxon>
        <taxon>Auriculariales</taxon>
        <taxon>Exidiaceae</taxon>
        <taxon>Exidia</taxon>
    </lineage>
</organism>
<dbReference type="InParanoid" id="A0A166N7S3"/>
<protein>
    <recommendedName>
        <fullName evidence="4">Secreted protein</fullName>
    </recommendedName>
</protein>
<reference evidence="2 3" key="1">
    <citation type="journal article" date="2016" name="Mol. Biol. Evol.">
        <title>Comparative Genomics of Early-Diverging Mushroom-Forming Fungi Provides Insights into the Origins of Lignocellulose Decay Capabilities.</title>
        <authorList>
            <person name="Nagy L.G."/>
            <person name="Riley R."/>
            <person name="Tritt A."/>
            <person name="Adam C."/>
            <person name="Daum C."/>
            <person name="Floudas D."/>
            <person name="Sun H."/>
            <person name="Yadav J.S."/>
            <person name="Pangilinan J."/>
            <person name="Larsson K.H."/>
            <person name="Matsuura K."/>
            <person name="Barry K."/>
            <person name="Labutti K."/>
            <person name="Kuo R."/>
            <person name="Ohm R.A."/>
            <person name="Bhattacharya S.S."/>
            <person name="Shirouzu T."/>
            <person name="Yoshinaga Y."/>
            <person name="Martin F.M."/>
            <person name="Grigoriev I.V."/>
            <person name="Hibbett D.S."/>
        </authorList>
    </citation>
    <scope>NUCLEOTIDE SEQUENCE [LARGE SCALE GENOMIC DNA]</scope>
    <source>
        <strain evidence="2 3">HHB12029</strain>
    </source>
</reference>
<proteinExistence type="predicted"/>
<evidence type="ECO:0008006" key="4">
    <source>
        <dbReference type="Google" id="ProtNLM"/>
    </source>
</evidence>